<proteinExistence type="predicted"/>
<dbReference type="InterPro" id="IPR025447">
    <property type="entry name" value="DUF4192"/>
</dbReference>
<dbReference type="EMBL" id="JAAGMK010001028">
    <property type="protein sequence ID" value="NEB89589.1"/>
    <property type="molecule type" value="Genomic_DNA"/>
</dbReference>
<organism evidence="1">
    <name type="scientific">Streptomyces anulatus</name>
    <name type="common">Streptomyces chrysomallus</name>
    <dbReference type="NCBI Taxonomy" id="1892"/>
    <lineage>
        <taxon>Bacteria</taxon>
        <taxon>Bacillati</taxon>
        <taxon>Actinomycetota</taxon>
        <taxon>Actinomycetes</taxon>
        <taxon>Kitasatosporales</taxon>
        <taxon>Streptomycetaceae</taxon>
        <taxon>Streptomyces</taxon>
    </lineage>
</organism>
<accession>A0A6G3T346</accession>
<reference evidence="1" key="1">
    <citation type="submission" date="2020-01" db="EMBL/GenBank/DDBJ databases">
        <title>Insect and environment-associated Actinomycetes.</title>
        <authorList>
            <person name="Currrie C."/>
            <person name="Chevrette M."/>
            <person name="Carlson C."/>
            <person name="Stubbendieck R."/>
            <person name="Wendt-Pienkowski E."/>
        </authorList>
    </citation>
    <scope>NUCLEOTIDE SEQUENCE</scope>
    <source>
        <strain evidence="1">SID505</strain>
    </source>
</reference>
<dbReference type="Pfam" id="PF13830">
    <property type="entry name" value="DUF4192"/>
    <property type="match status" value="1"/>
</dbReference>
<protein>
    <submittedName>
        <fullName evidence="1">DUF4192 family protein</fullName>
    </submittedName>
</protein>
<name>A0A6G3T346_STRAQ</name>
<gene>
    <name evidence="1" type="ORF">G3I43_36365</name>
</gene>
<dbReference type="AlphaFoldDB" id="A0A6G3T346"/>
<dbReference type="RefSeq" id="WP_164261420.1">
    <property type="nucleotide sequence ID" value="NZ_JAAGMK010001028.1"/>
</dbReference>
<sequence length="158" mass="16965">MDQGCCGRDAGSTADRHREALNTATGCHAAQVAAYREQLLARYGTIDVIGGALADFRNGPPQLMDKIAARIILGLQDPQTRDAALSTGAANDLPAERQLCGHLARRRVPSHTEKAPPLLTLLGWVAWRQNDTVTASYTFSDALDNDPHDPGCLCVPHP</sequence>
<evidence type="ECO:0000313" key="1">
    <source>
        <dbReference type="EMBL" id="NEB89589.1"/>
    </source>
</evidence>
<comment type="caution">
    <text evidence="1">The sequence shown here is derived from an EMBL/GenBank/DDBJ whole genome shotgun (WGS) entry which is preliminary data.</text>
</comment>